<reference evidence="2" key="1">
    <citation type="submission" date="2021-06" db="EMBL/GenBank/DDBJ databases">
        <authorList>
            <consortium name="DOE Joint Genome Institute"/>
            <person name="Mondo S.J."/>
            <person name="Amses K.R."/>
            <person name="Simmons D.R."/>
            <person name="Longcore J.E."/>
            <person name="Seto K."/>
            <person name="Alves G.H."/>
            <person name="Bonds A.E."/>
            <person name="Quandt C.A."/>
            <person name="Davis W.J."/>
            <person name="Chang Y."/>
            <person name="Letcher P.M."/>
            <person name="Powell M.J."/>
            <person name="Kuo A."/>
            <person name="Labutti K."/>
            <person name="Pangilinan J."/>
            <person name="Andreopoulos W."/>
            <person name="Tritt A."/>
            <person name="Riley R."/>
            <person name="Hundley H."/>
            <person name="Johnson J."/>
            <person name="Lipzen A."/>
            <person name="Barry K."/>
            <person name="Berbee M.L."/>
            <person name="Buchler N.E."/>
            <person name="Grigoriev I.V."/>
            <person name="Spatafora J.W."/>
            <person name="Stajich J.E."/>
            <person name="James T.Y."/>
        </authorList>
    </citation>
    <scope>NUCLEOTIDE SEQUENCE</scope>
    <source>
        <strain evidence="2">AG</strain>
    </source>
</reference>
<dbReference type="RefSeq" id="XP_051442951.1">
    <property type="nucleotide sequence ID" value="XM_051590357.1"/>
</dbReference>
<feature type="compositionally biased region" description="Low complexity" evidence="1">
    <location>
        <begin position="19"/>
        <end position="35"/>
    </location>
</feature>
<feature type="region of interest" description="Disordered" evidence="1">
    <location>
        <begin position="1"/>
        <end position="85"/>
    </location>
</feature>
<reference evidence="2" key="2">
    <citation type="journal article" date="2022" name="Proc. Natl. Acad. Sci. U.S.A.">
        <title>Diploid-dominant life cycles characterize the early evolution of Fungi.</title>
        <authorList>
            <person name="Amses K.R."/>
            <person name="Simmons D.R."/>
            <person name="Longcore J.E."/>
            <person name="Mondo S.J."/>
            <person name="Seto K."/>
            <person name="Jeronimo G.H."/>
            <person name="Bonds A.E."/>
            <person name="Quandt C.A."/>
            <person name="Davis W.J."/>
            <person name="Chang Y."/>
            <person name="Federici B.A."/>
            <person name="Kuo A."/>
            <person name="LaButti K."/>
            <person name="Pangilinan J."/>
            <person name="Andreopoulos W."/>
            <person name="Tritt A."/>
            <person name="Riley R."/>
            <person name="Hundley H."/>
            <person name="Johnson J."/>
            <person name="Lipzen A."/>
            <person name="Barry K."/>
            <person name="Lang B.F."/>
            <person name="Cuomo C.A."/>
            <person name="Buchler N.E."/>
            <person name="Grigoriev I.V."/>
            <person name="Spatafora J.W."/>
            <person name="Stajich J.E."/>
            <person name="James T.Y."/>
        </authorList>
    </citation>
    <scope>NUCLEOTIDE SEQUENCE</scope>
    <source>
        <strain evidence="2">AG</strain>
    </source>
</reference>
<feature type="region of interest" description="Disordered" evidence="1">
    <location>
        <begin position="275"/>
        <end position="311"/>
    </location>
</feature>
<dbReference type="GeneID" id="75915701"/>
<feature type="compositionally biased region" description="Pro residues" evidence="1">
    <location>
        <begin position="283"/>
        <end position="297"/>
    </location>
</feature>
<proteinExistence type="predicted"/>
<evidence type="ECO:0000313" key="3">
    <source>
        <dbReference type="Proteomes" id="UP001206595"/>
    </source>
</evidence>
<protein>
    <submittedName>
        <fullName evidence="2">Uncharacterized protein</fullName>
    </submittedName>
</protein>
<dbReference type="Proteomes" id="UP001206595">
    <property type="component" value="Unassembled WGS sequence"/>
</dbReference>
<dbReference type="EMBL" id="MU620934">
    <property type="protein sequence ID" value="KAI8577947.1"/>
    <property type="molecule type" value="Genomic_DNA"/>
</dbReference>
<feature type="compositionally biased region" description="Basic residues" evidence="1">
    <location>
        <begin position="56"/>
        <end position="65"/>
    </location>
</feature>
<accession>A0AAD5E739</accession>
<evidence type="ECO:0000313" key="2">
    <source>
        <dbReference type="EMBL" id="KAI8577947.1"/>
    </source>
</evidence>
<gene>
    <name evidence="2" type="ORF">K450DRAFT_249176</name>
</gene>
<name>A0AAD5E739_UMBRA</name>
<feature type="compositionally biased region" description="Polar residues" evidence="1">
    <location>
        <begin position="1"/>
        <end position="11"/>
    </location>
</feature>
<comment type="caution">
    <text evidence="2">The sequence shown here is derived from an EMBL/GenBank/DDBJ whole genome shotgun (WGS) entry which is preliminary data.</text>
</comment>
<keyword evidence="3" id="KW-1185">Reference proteome</keyword>
<organism evidence="2 3">
    <name type="scientific">Umbelopsis ramanniana AG</name>
    <dbReference type="NCBI Taxonomy" id="1314678"/>
    <lineage>
        <taxon>Eukaryota</taxon>
        <taxon>Fungi</taxon>
        <taxon>Fungi incertae sedis</taxon>
        <taxon>Mucoromycota</taxon>
        <taxon>Mucoromycotina</taxon>
        <taxon>Umbelopsidomycetes</taxon>
        <taxon>Umbelopsidales</taxon>
        <taxon>Umbelopsidaceae</taxon>
        <taxon>Umbelopsis</taxon>
    </lineage>
</organism>
<sequence length="379" mass="42422">MPVPIPTSNSQHAHHTPMSWSSSHSISSSESSSSSYPEIIRELASKGPQPYGTIPPRRRKRRRKSVPFEDTAITLDPPIDPQLPPARIQRRMSHVEDWVKVDSKETLPDDDELTSVSLSLLAQLFSSSAFQGAHVLPLHVPPPNLSNPSELLQEPSLLDTLYEEDLTKAEARSYSRLAITSGNYFWDASTTFTSNPGSLLNGNHETADLAYEDDIEVDTMSICMEDATSVLPWAGAQTKAHPVLSLATATAKRQMNHSQLQGGWLHRLRSSFGPSLTYDTPRRTPPVRPNTRPLPPKRPSRRSVANSEPRIDLHSNTIRRDIRANPDHLRMIVAELNMMRARKVMCPLKPRGFLPRRKDIFVRGHGHSNLKYTGHTIQA</sequence>
<evidence type="ECO:0000256" key="1">
    <source>
        <dbReference type="SAM" id="MobiDB-lite"/>
    </source>
</evidence>
<dbReference type="AlphaFoldDB" id="A0AAD5E739"/>